<dbReference type="EMBL" id="JAIZAY010000020">
    <property type="protein sequence ID" value="KAJ8023058.1"/>
    <property type="molecule type" value="Genomic_DNA"/>
</dbReference>
<feature type="region of interest" description="Disordered" evidence="2">
    <location>
        <begin position="1"/>
        <end position="26"/>
    </location>
</feature>
<dbReference type="AlphaFoldDB" id="A0A9Q1BF12"/>
<dbReference type="PANTHER" id="PTHR13349:SF2">
    <property type="entry name" value="TRANSLATION MACHINERY-ASSOCIATED PROTEIN 16"/>
    <property type="match status" value="1"/>
</dbReference>
<comment type="similarity">
    <text evidence="1">Belongs to the TMA16 family.</text>
</comment>
<evidence type="ECO:0000313" key="3">
    <source>
        <dbReference type="EMBL" id="KAJ8023058.1"/>
    </source>
</evidence>
<accession>A0A9Q1BF12</accession>
<keyword evidence="4" id="KW-1185">Reference proteome</keyword>
<feature type="region of interest" description="Disordered" evidence="2">
    <location>
        <begin position="161"/>
        <end position="231"/>
    </location>
</feature>
<dbReference type="Pfam" id="PF11176">
    <property type="entry name" value="Tma16"/>
    <property type="match status" value="1"/>
</dbReference>
<dbReference type="FunFam" id="1.20.1440.170:FF:000001">
    <property type="entry name" value="Translation machinery-associated 16 homolog"/>
    <property type="match status" value="1"/>
</dbReference>
<evidence type="ECO:0000256" key="2">
    <source>
        <dbReference type="SAM" id="MobiDB-lite"/>
    </source>
</evidence>
<reference evidence="3" key="1">
    <citation type="submission" date="2021-10" db="EMBL/GenBank/DDBJ databases">
        <title>Tropical sea cucumber genome reveals ecological adaptation and Cuvierian tubules defense mechanism.</title>
        <authorList>
            <person name="Chen T."/>
        </authorList>
    </citation>
    <scope>NUCLEOTIDE SEQUENCE</scope>
    <source>
        <strain evidence="3">Nanhai2018</strain>
        <tissue evidence="3">Muscle</tissue>
    </source>
</reference>
<name>A0A9Q1BF12_HOLLE</name>
<dbReference type="Gene3D" id="1.20.1440.170">
    <property type="entry name" value="Translation machinery-associated protein 16-like"/>
    <property type="match status" value="1"/>
</dbReference>
<evidence type="ECO:0000313" key="4">
    <source>
        <dbReference type="Proteomes" id="UP001152320"/>
    </source>
</evidence>
<proteinExistence type="inferred from homology"/>
<protein>
    <submittedName>
        <fullName evidence="3">Translation machinery-associated protein 16</fullName>
    </submittedName>
</protein>
<feature type="compositionally biased region" description="Acidic residues" evidence="2">
    <location>
        <begin position="213"/>
        <end position="224"/>
    </location>
</feature>
<dbReference type="OrthoDB" id="270284at2759"/>
<comment type="caution">
    <text evidence="3">The sequence shown here is derived from an EMBL/GenBank/DDBJ whole genome shotgun (WGS) entry which is preliminary data.</text>
</comment>
<gene>
    <name evidence="3" type="ORF">HOLleu_38132</name>
</gene>
<organism evidence="3 4">
    <name type="scientific">Holothuria leucospilota</name>
    <name type="common">Black long sea cucumber</name>
    <name type="synonym">Mertensiothuria leucospilota</name>
    <dbReference type="NCBI Taxonomy" id="206669"/>
    <lineage>
        <taxon>Eukaryota</taxon>
        <taxon>Metazoa</taxon>
        <taxon>Echinodermata</taxon>
        <taxon>Eleutherozoa</taxon>
        <taxon>Echinozoa</taxon>
        <taxon>Holothuroidea</taxon>
        <taxon>Aspidochirotacea</taxon>
        <taxon>Aspidochirotida</taxon>
        <taxon>Holothuriidae</taxon>
        <taxon>Holothuria</taxon>
    </lineage>
</organism>
<evidence type="ECO:0000256" key="1">
    <source>
        <dbReference type="ARBA" id="ARBA00034127"/>
    </source>
</evidence>
<sequence>MPKSTKHAKAKKVVHPNSRKAHKAGAKVVHKEKVKKVHYETTLKQSVLQEKLLWMKDHIDEAKTSYSKKDLCELAEKYLKRFDEELEQINIIHGVGLRRSKQHAARESAIHLTLKKEVGEYETCGLEVPDLCDGRNLKLFKAWEGEIRYLQNIKLRRVKRNMNHQDTQADGDKDGEWQDEDGDDEIIVELEEEDSDLQDEEDKEELDGRQDEGEHDDTGEEDEDVTKIENT</sequence>
<dbReference type="PANTHER" id="PTHR13349">
    <property type="entry name" value="TRANSLATION MACHINERY-ASSOCIATED PROTEIN 16"/>
    <property type="match status" value="1"/>
</dbReference>
<dbReference type="Proteomes" id="UP001152320">
    <property type="component" value="Chromosome 20"/>
</dbReference>
<dbReference type="InterPro" id="IPR038356">
    <property type="entry name" value="Tma16_sf"/>
</dbReference>
<feature type="compositionally biased region" description="Acidic residues" evidence="2">
    <location>
        <begin position="177"/>
        <end position="205"/>
    </location>
</feature>
<dbReference type="GO" id="GO:0005634">
    <property type="term" value="C:nucleus"/>
    <property type="evidence" value="ECO:0007669"/>
    <property type="project" value="TreeGrafter"/>
</dbReference>
<dbReference type="InterPro" id="IPR021346">
    <property type="entry name" value="Tma16"/>
</dbReference>